<dbReference type="PANTHER" id="PTHR23419">
    <property type="entry name" value="DIVALENT CATION TOLERANCE CUTA-RELATED"/>
    <property type="match status" value="1"/>
</dbReference>
<name>A0ABQ8J4V0_DERPT</name>
<evidence type="ECO:0000313" key="3">
    <source>
        <dbReference type="Proteomes" id="UP000887458"/>
    </source>
</evidence>
<dbReference type="EMBL" id="NJHN03000077">
    <property type="protein sequence ID" value="KAH9417520.1"/>
    <property type="molecule type" value="Genomic_DNA"/>
</dbReference>
<evidence type="ECO:0008006" key="4">
    <source>
        <dbReference type="Google" id="ProtNLM"/>
    </source>
</evidence>
<keyword evidence="3" id="KW-1185">Reference proteome</keyword>
<protein>
    <recommendedName>
        <fullName evidence="4">Protein CutA homolog</fullName>
    </recommendedName>
</protein>
<sequence length="121" mass="14253">MVAEFSILYVTFPNIEMGRKIAHELLEKRLASFINLIPSMMTIYHEEKDNKIKQQHLNEQDEQIDAEILMMAKIRSTLAKNILEMVDRLHPYDLPEMYTVPIDQMNSTLRKYLDDNLANNI</sequence>
<proteinExistence type="inferred from homology"/>
<evidence type="ECO:0000313" key="2">
    <source>
        <dbReference type="EMBL" id="KAH9417520.1"/>
    </source>
</evidence>
<dbReference type="InterPro" id="IPR011322">
    <property type="entry name" value="N-reg_PII-like_a/b"/>
</dbReference>
<dbReference type="InterPro" id="IPR015867">
    <property type="entry name" value="N-reg_PII/ATP_PRibTrfase_C"/>
</dbReference>
<comment type="caution">
    <text evidence="2">The sequence shown here is derived from an EMBL/GenBank/DDBJ whole genome shotgun (WGS) entry which is preliminary data.</text>
</comment>
<organism evidence="2 3">
    <name type="scientific">Dermatophagoides pteronyssinus</name>
    <name type="common">European house dust mite</name>
    <dbReference type="NCBI Taxonomy" id="6956"/>
    <lineage>
        <taxon>Eukaryota</taxon>
        <taxon>Metazoa</taxon>
        <taxon>Ecdysozoa</taxon>
        <taxon>Arthropoda</taxon>
        <taxon>Chelicerata</taxon>
        <taxon>Arachnida</taxon>
        <taxon>Acari</taxon>
        <taxon>Acariformes</taxon>
        <taxon>Sarcoptiformes</taxon>
        <taxon>Astigmata</taxon>
        <taxon>Psoroptidia</taxon>
        <taxon>Analgoidea</taxon>
        <taxon>Pyroglyphidae</taxon>
        <taxon>Dermatophagoidinae</taxon>
        <taxon>Dermatophagoides</taxon>
    </lineage>
</organism>
<dbReference type="Gene3D" id="3.30.70.120">
    <property type="match status" value="1"/>
</dbReference>
<gene>
    <name evidence="2" type="ORF">DERP_007518</name>
</gene>
<dbReference type="Pfam" id="PF03091">
    <property type="entry name" value="CutA1"/>
    <property type="match status" value="1"/>
</dbReference>
<evidence type="ECO:0000256" key="1">
    <source>
        <dbReference type="ARBA" id="ARBA00010169"/>
    </source>
</evidence>
<reference evidence="2 3" key="2">
    <citation type="journal article" date="2022" name="Mol. Biol. Evol.">
        <title>Comparative Genomics Reveals Insights into the Divergent Evolution of Astigmatic Mites and Household Pest Adaptations.</title>
        <authorList>
            <person name="Xiong Q."/>
            <person name="Wan A.T."/>
            <person name="Liu X."/>
            <person name="Fung C.S."/>
            <person name="Xiao X."/>
            <person name="Malainual N."/>
            <person name="Hou J."/>
            <person name="Wang L."/>
            <person name="Wang M."/>
            <person name="Yang K.Y."/>
            <person name="Cui Y."/>
            <person name="Leung E.L."/>
            <person name="Nong W."/>
            <person name="Shin S.K."/>
            <person name="Au S.W."/>
            <person name="Jeong K.Y."/>
            <person name="Chew F.T."/>
            <person name="Hui J.H."/>
            <person name="Leung T.F."/>
            <person name="Tungtrongchitr A."/>
            <person name="Zhong N."/>
            <person name="Liu Z."/>
            <person name="Tsui S.K."/>
        </authorList>
    </citation>
    <scope>NUCLEOTIDE SEQUENCE [LARGE SCALE GENOMIC DNA]</scope>
    <source>
        <strain evidence="2">Derp</strain>
    </source>
</reference>
<dbReference type="InterPro" id="IPR004323">
    <property type="entry name" value="Ion_tolerance_CutA"/>
</dbReference>
<dbReference type="SUPFAM" id="SSF54913">
    <property type="entry name" value="GlnB-like"/>
    <property type="match status" value="1"/>
</dbReference>
<reference evidence="2 3" key="1">
    <citation type="journal article" date="2018" name="J. Allergy Clin. Immunol.">
        <title>High-quality assembly of Dermatophagoides pteronyssinus genome and transcriptome reveals a wide range of novel allergens.</title>
        <authorList>
            <person name="Liu X.Y."/>
            <person name="Yang K.Y."/>
            <person name="Wang M.Q."/>
            <person name="Kwok J.S."/>
            <person name="Zeng X."/>
            <person name="Yang Z."/>
            <person name="Xiao X.J."/>
            <person name="Lau C.P."/>
            <person name="Li Y."/>
            <person name="Huang Z.M."/>
            <person name="Ba J.G."/>
            <person name="Yim A.K."/>
            <person name="Ouyang C.Y."/>
            <person name="Ngai S.M."/>
            <person name="Chan T.F."/>
            <person name="Leung E.L."/>
            <person name="Liu L."/>
            <person name="Liu Z.G."/>
            <person name="Tsui S.K."/>
        </authorList>
    </citation>
    <scope>NUCLEOTIDE SEQUENCE [LARGE SCALE GENOMIC DNA]</scope>
    <source>
        <strain evidence="2">Derp</strain>
    </source>
</reference>
<accession>A0ABQ8J4V0</accession>
<dbReference type="PANTHER" id="PTHR23419:SF8">
    <property type="entry name" value="FI09726P"/>
    <property type="match status" value="1"/>
</dbReference>
<dbReference type="Proteomes" id="UP000887458">
    <property type="component" value="Unassembled WGS sequence"/>
</dbReference>
<comment type="similarity">
    <text evidence="1">Belongs to the CutA family.</text>
</comment>